<keyword evidence="2" id="KW-1185">Reference proteome</keyword>
<dbReference type="Proteomes" id="UP000499080">
    <property type="component" value="Unassembled WGS sequence"/>
</dbReference>
<comment type="caution">
    <text evidence="1">The sequence shown here is derived from an EMBL/GenBank/DDBJ whole genome shotgun (WGS) entry which is preliminary data.</text>
</comment>
<gene>
    <name evidence="1" type="ORF">AVEN_105511_1</name>
</gene>
<sequence>MLVVYEGWNFNSGNYLFTTEDLQQKRYMLPSFTVLQCSHQHCVQPVASDVEVSSACCVDSSNEVDYCLKNLWNSSEENATK</sequence>
<name>A0A4Y2GLI5_ARAVE</name>
<evidence type="ECO:0000313" key="1">
    <source>
        <dbReference type="EMBL" id="GBM53629.1"/>
    </source>
</evidence>
<evidence type="ECO:0000313" key="2">
    <source>
        <dbReference type="Proteomes" id="UP000499080"/>
    </source>
</evidence>
<reference evidence="1 2" key="1">
    <citation type="journal article" date="2019" name="Sci. Rep.">
        <title>Orb-weaving spider Araneus ventricosus genome elucidates the spidroin gene catalogue.</title>
        <authorList>
            <person name="Kono N."/>
            <person name="Nakamura H."/>
            <person name="Ohtoshi R."/>
            <person name="Moran D.A.P."/>
            <person name="Shinohara A."/>
            <person name="Yoshida Y."/>
            <person name="Fujiwara M."/>
            <person name="Mori M."/>
            <person name="Tomita M."/>
            <person name="Arakawa K."/>
        </authorList>
    </citation>
    <scope>NUCLEOTIDE SEQUENCE [LARGE SCALE GENOMIC DNA]</scope>
</reference>
<proteinExistence type="predicted"/>
<protein>
    <submittedName>
        <fullName evidence="1">Uncharacterized protein</fullName>
    </submittedName>
</protein>
<accession>A0A4Y2GLI5</accession>
<dbReference type="EMBL" id="BGPR01001426">
    <property type="protein sequence ID" value="GBM53629.1"/>
    <property type="molecule type" value="Genomic_DNA"/>
</dbReference>
<organism evidence="1 2">
    <name type="scientific">Araneus ventricosus</name>
    <name type="common">Orbweaver spider</name>
    <name type="synonym">Epeira ventricosa</name>
    <dbReference type="NCBI Taxonomy" id="182803"/>
    <lineage>
        <taxon>Eukaryota</taxon>
        <taxon>Metazoa</taxon>
        <taxon>Ecdysozoa</taxon>
        <taxon>Arthropoda</taxon>
        <taxon>Chelicerata</taxon>
        <taxon>Arachnida</taxon>
        <taxon>Araneae</taxon>
        <taxon>Araneomorphae</taxon>
        <taxon>Entelegynae</taxon>
        <taxon>Araneoidea</taxon>
        <taxon>Araneidae</taxon>
        <taxon>Araneus</taxon>
    </lineage>
</organism>
<dbReference type="AlphaFoldDB" id="A0A4Y2GLI5"/>